<name>A0A1M5FG14_9FLAO</name>
<evidence type="ECO:0000313" key="2">
    <source>
        <dbReference type="EMBL" id="SHF90428.1"/>
    </source>
</evidence>
<organism evidence="2 3">
    <name type="scientific">Flavobacterium segetis</name>
    <dbReference type="NCBI Taxonomy" id="271157"/>
    <lineage>
        <taxon>Bacteria</taxon>
        <taxon>Pseudomonadati</taxon>
        <taxon>Bacteroidota</taxon>
        <taxon>Flavobacteriia</taxon>
        <taxon>Flavobacteriales</taxon>
        <taxon>Flavobacteriaceae</taxon>
        <taxon>Flavobacterium</taxon>
    </lineage>
</organism>
<dbReference type="RefSeq" id="WP_234972900.1">
    <property type="nucleotide sequence ID" value="NZ_FQWE01000002.1"/>
</dbReference>
<dbReference type="STRING" id="271157.SAMN05444396_102365"/>
<keyword evidence="3" id="KW-1185">Reference proteome</keyword>
<feature type="signal peptide" evidence="1">
    <location>
        <begin position="1"/>
        <end position="22"/>
    </location>
</feature>
<accession>A0A1M5FG14</accession>
<gene>
    <name evidence="2" type="ORF">SAMN05444396_102365</name>
</gene>
<reference evidence="3" key="1">
    <citation type="submission" date="2016-11" db="EMBL/GenBank/DDBJ databases">
        <authorList>
            <person name="Varghese N."/>
            <person name="Submissions S."/>
        </authorList>
    </citation>
    <scope>NUCLEOTIDE SEQUENCE [LARGE SCALE GENOMIC DNA]</scope>
    <source>
        <strain evidence="3">DSM 19741</strain>
    </source>
</reference>
<dbReference type="NCBIfam" id="NF033708">
    <property type="entry name" value="T9SS_Cterm_ChiA"/>
    <property type="match status" value="1"/>
</dbReference>
<evidence type="ECO:0000256" key="1">
    <source>
        <dbReference type="SAM" id="SignalP"/>
    </source>
</evidence>
<sequence length="1285" mass="138440">MNTKILYFIIAFSSLSINPAYSQQGFVDETFNTFDDGTLGDGFNGDVRTASLQIDGKLIVAGDFMTFNGIAAPKICRLMPDGSLDTSFVVGLGFIGNVYSSFIQADGKIVLGGSITSYNSTPVGRLIRLNQDGTRDTTFNTTVAATNGVIYSIVVQSDGKTIIAGSFTMYNGMPVNRIARILPNGSLDSSFITAVISSGFINNVQTQADGKVIIGGTFTNYNGSSQNRIARLNTNGGIDTTFSIGTGFDDDVRTIALQDDGKILVGGDFLNYKGAVANRIIRLDDNGNIDNSFITGIGLSNGYVSVIKISGNREILVGGSFTGTYNVDKVTRLFLLNSNGLFIPEFDIGAGPSSTVITASLSDDNLWYIGGSFVAFDSQTKGKLARIDQEGTLDVGYLTSGVGFDNSVLKVIVVPNNKIMAFGNFAKFNGSNATRIARLLNDGSSDTTFNVAGSGASATIRTAVVQADGRIIIGGSFSTYNGVAANRICRIMPNGALDSSFINSIGLSGTVNTLALQSDGKLIAGGSFITFNGTVVNRIVRLLATGLIDSSFNTGSGFDGTVETVLVQNDGKILIGGRFSNFNGTLYNKIVRLNPDGSLDVTFSTGIGFDKNVYALALQSDNSIIVGGNFLNFKGSANKRIIRIDSVGNIDTSFNAGTGFSNGEVRTILVQPDNRLLIGGTFSGTYKGAIAQRFLRLMPDGNRDITFSAGLNGTLFTMCFTPDAKLIIGGTFNSVLGVTKHRIARLKICTSSSLWNGVQWSNGFPDLGKSLIFNEDYTIETNTKSCSCTIATGKKVTVKDGFTLDLDMEYAGNGAIVLQNNASLYQQDDSVINTGVVIAKRKTTPIIQTDYSYWSSPVLNQRLIDLSPDTPFDKFYSFNAVNNFWTGETPTNKMQIGKGYIIRGPQNFSNTTSSIYEVSFEGIPYNGEIIVPKAGNGTSNLVGNPYPSAINADVFLQANAGVLHGTIYFWTHNTPITNNVYTSDDYAVYNLLGGVGTSAAISSGVNINKPNGNIASGQAFFTSSKSNTGSIIFNNSMRIISQNSSFFRTSSKLNLKSRAVEKHRIWLNLSNEEGAFKQILIGYTKNATDDYDSAFDGDSFNGNKFIDFYSILQERRLIIQGRAFPFDNNDTIPLGYSSAIAGIFTIAIDQVDGILSNQSVFLEDKLEKITINLKNSNYTFNTKIGIFNDRFVLRYSAKNLNMTDFNTIDNSIFVVANDNQVKINSTNLSIEKVQIFSISGKKLYNKTKIGNTEFRVARSFRSNEVLIITIVLVNGESIVKKVVVQ</sequence>
<dbReference type="Proteomes" id="UP000184036">
    <property type="component" value="Unassembled WGS sequence"/>
</dbReference>
<dbReference type="NCBIfam" id="TIGR02608">
    <property type="entry name" value="delta_60_rpt"/>
    <property type="match status" value="11"/>
</dbReference>
<keyword evidence="1" id="KW-0732">Signal</keyword>
<dbReference type="EMBL" id="FQWE01000002">
    <property type="protein sequence ID" value="SHF90428.1"/>
    <property type="molecule type" value="Genomic_DNA"/>
</dbReference>
<dbReference type="SUPFAM" id="SSF101898">
    <property type="entry name" value="NHL repeat"/>
    <property type="match status" value="1"/>
</dbReference>
<evidence type="ECO:0000313" key="3">
    <source>
        <dbReference type="Proteomes" id="UP000184036"/>
    </source>
</evidence>
<protein>
    <submittedName>
        <fullName evidence="2">Delta-60 repeat domain-containing protein</fullName>
    </submittedName>
</protein>
<dbReference type="SUPFAM" id="SSF50993">
    <property type="entry name" value="Peptidase/esterase 'gauge' domain"/>
    <property type="match status" value="1"/>
</dbReference>
<dbReference type="Pfam" id="PF17164">
    <property type="entry name" value="DUF5122"/>
    <property type="match status" value="12"/>
</dbReference>
<dbReference type="Gene3D" id="2.80.10.50">
    <property type="match status" value="6"/>
</dbReference>
<feature type="chain" id="PRO_5009910119" evidence="1">
    <location>
        <begin position="23"/>
        <end position="1285"/>
    </location>
</feature>
<proteinExistence type="predicted"/>
<dbReference type="InterPro" id="IPR013431">
    <property type="entry name" value="Delta_60_rpt"/>
</dbReference>